<evidence type="ECO:0000256" key="2">
    <source>
        <dbReference type="ARBA" id="ARBA00022723"/>
    </source>
</evidence>
<reference evidence="6 7" key="1">
    <citation type="journal article" date="2015" name="Stand. Genomic Sci.">
        <title>Genomic Encyclopedia of Bacterial and Archaeal Type Strains, Phase III: the genomes of soil and plant-associated and newly described type strains.</title>
        <authorList>
            <person name="Whitman W.B."/>
            <person name="Woyke T."/>
            <person name="Klenk H.P."/>
            <person name="Zhou Y."/>
            <person name="Lilburn T.G."/>
            <person name="Beck B.J."/>
            <person name="De Vos P."/>
            <person name="Vandamme P."/>
            <person name="Eisen J.A."/>
            <person name="Garrity G."/>
            <person name="Hugenholtz P."/>
            <person name="Kyrpides N.C."/>
        </authorList>
    </citation>
    <scope>NUCLEOTIDE SEQUENCE [LARGE SCALE GENOMIC DNA]</scope>
    <source>
        <strain evidence="6 7">CGMCC 1.2546</strain>
    </source>
</reference>
<dbReference type="GO" id="GO:0046872">
    <property type="term" value="F:metal ion binding"/>
    <property type="evidence" value="ECO:0007669"/>
    <property type="project" value="UniProtKB-KW"/>
</dbReference>
<evidence type="ECO:0000256" key="1">
    <source>
        <dbReference type="ARBA" id="ARBA00005495"/>
    </source>
</evidence>
<dbReference type="AlphaFoldDB" id="A0A562PEF8"/>
<evidence type="ECO:0000256" key="4">
    <source>
        <dbReference type="ARBA" id="ARBA00023239"/>
    </source>
</evidence>
<protein>
    <recommendedName>
        <fullName evidence="5">CENP-V/GFA domain-containing protein</fullName>
    </recommendedName>
</protein>
<dbReference type="EMBL" id="VLKT01000002">
    <property type="protein sequence ID" value="TWI42620.1"/>
    <property type="molecule type" value="Genomic_DNA"/>
</dbReference>
<comment type="similarity">
    <text evidence="1">Belongs to the Gfa family.</text>
</comment>
<name>A0A562PEF8_9HYPH</name>
<accession>A0A562PEF8</accession>
<keyword evidence="2" id="KW-0479">Metal-binding</keyword>
<evidence type="ECO:0000259" key="5">
    <source>
        <dbReference type="PROSITE" id="PS51891"/>
    </source>
</evidence>
<feature type="domain" description="CENP-V/GFA" evidence="5">
    <location>
        <begin position="19"/>
        <end position="142"/>
    </location>
</feature>
<organism evidence="6 7">
    <name type="scientific">Mesorhizobium tianshanense</name>
    <dbReference type="NCBI Taxonomy" id="39844"/>
    <lineage>
        <taxon>Bacteria</taxon>
        <taxon>Pseudomonadati</taxon>
        <taxon>Pseudomonadota</taxon>
        <taxon>Alphaproteobacteria</taxon>
        <taxon>Hyphomicrobiales</taxon>
        <taxon>Phyllobacteriaceae</taxon>
        <taxon>Mesorhizobium</taxon>
    </lineage>
</organism>
<evidence type="ECO:0000313" key="7">
    <source>
        <dbReference type="Proteomes" id="UP000317122"/>
    </source>
</evidence>
<evidence type="ECO:0000256" key="3">
    <source>
        <dbReference type="ARBA" id="ARBA00022833"/>
    </source>
</evidence>
<dbReference type="InterPro" id="IPR011057">
    <property type="entry name" value="Mss4-like_sf"/>
</dbReference>
<dbReference type="Proteomes" id="UP000317122">
    <property type="component" value="Unassembled WGS sequence"/>
</dbReference>
<dbReference type="SUPFAM" id="SSF51316">
    <property type="entry name" value="Mss4-like"/>
    <property type="match status" value="1"/>
</dbReference>
<dbReference type="Gene3D" id="3.90.1590.10">
    <property type="entry name" value="glutathione-dependent formaldehyde- activating enzyme (gfa)"/>
    <property type="match status" value="1"/>
</dbReference>
<proteinExistence type="inferred from homology"/>
<dbReference type="Pfam" id="PF04828">
    <property type="entry name" value="GFA"/>
    <property type="match status" value="1"/>
</dbReference>
<keyword evidence="3" id="KW-0862">Zinc</keyword>
<dbReference type="InterPro" id="IPR006913">
    <property type="entry name" value="CENP-V/GFA"/>
</dbReference>
<dbReference type="GO" id="GO:0016846">
    <property type="term" value="F:carbon-sulfur lyase activity"/>
    <property type="evidence" value="ECO:0007669"/>
    <property type="project" value="InterPro"/>
</dbReference>
<evidence type="ECO:0000313" key="6">
    <source>
        <dbReference type="EMBL" id="TWI42620.1"/>
    </source>
</evidence>
<sequence>MDSDLGWRFRLEAKMDDNHSGSCLCGAVRFRTRGRLRGVVYCHCSQCRKQTGHFVAATAAKDADIDIEGKDALTWYGVSDVAKRGFCGTCGSLLFWKHGELDSISIMAGSFDRPSGLSGQSHIFVGDKGDYYSIDDMLPQFETSAPSIKVADE</sequence>
<dbReference type="PROSITE" id="PS51891">
    <property type="entry name" value="CENP_V_GFA"/>
    <property type="match status" value="1"/>
</dbReference>
<dbReference type="PANTHER" id="PTHR33337">
    <property type="entry name" value="GFA DOMAIN-CONTAINING PROTEIN"/>
    <property type="match status" value="1"/>
</dbReference>
<keyword evidence="4" id="KW-0456">Lyase</keyword>
<gene>
    <name evidence="6" type="ORF">IQ26_00381</name>
</gene>
<keyword evidence="7" id="KW-1185">Reference proteome</keyword>
<comment type="caution">
    <text evidence="6">The sequence shown here is derived from an EMBL/GenBank/DDBJ whole genome shotgun (WGS) entry which is preliminary data.</text>
</comment>
<dbReference type="PANTHER" id="PTHR33337:SF40">
    <property type="entry name" value="CENP-V_GFA DOMAIN-CONTAINING PROTEIN-RELATED"/>
    <property type="match status" value="1"/>
</dbReference>